<evidence type="ECO:0000313" key="1">
    <source>
        <dbReference type="Proteomes" id="UP000790787"/>
    </source>
</evidence>
<proteinExistence type="predicted"/>
<reference evidence="1" key="1">
    <citation type="journal article" date="2014" name="Nat. Commun.">
        <title>The tobacco genome sequence and its comparison with those of tomato and potato.</title>
        <authorList>
            <person name="Sierro N."/>
            <person name="Battey J.N."/>
            <person name="Ouadi S."/>
            <person name="Bakaher N."/>
            <person name="Bovet L."/>
            <person name="Willig A."/>
            <person name="Goepfert S."/>
            <person name="Peitsch M.C."/>
            <person name="Ivanov N.V."/>
        </authorList>
    </citation>
    <scope>NUCLEOTIDE SEQUENCE [LARGE SCALE GENOMIC DNA]</scope>
</reference>
<accession>A0AC58TVH0</accession>
<dbReference type="Proteomes" id="UP000790787">
    <property type="component" value="Chromosome 3"/>
</dbReference>
<organism evidence="1 2">
    <name type="scientific">Nicotiana tabacum</name>
    <name type="common">Common tobacco</name>
    <dbReference type="NCBI Taxonomy" id="4097"/>
    <lineage>
        <taxon>Eukaryota</taxon>
        <taxon>Viridiplantae</taxon>
        <taxon>Streptophyta</taxon>
        <taxon>Embryophyta</taxon>
        <taxon>Tracheophyta</taxon>
        <taxon>Spermatophyta</taxon>
        <taxon>Magnoliopsida</taxon>
        <taxon>eudicotyledons</taxon>
        <taxon>Gunneridae</taxon>
        <taxon>Pentapetalae</taxon>
        <taxon>asterids</taxon>
        <taxon>lamiids</taxon>
        <taxon>Solanales</taxon>
        <taxon>Solanaceae</taxon>
        <taxon>Nicotianoideae</taxon>
        <taxon>Nicotianeae</taxon>
        <taxon>Nicotiana</taxon>
    </lineage>
</organism>
<protein>
    <submittedName>
        <fullName evidence="2">Uncharacterized protein LOC142176782</fullName>
    </submittedName>
</protein>
<reference evidence="2" key="2">
    <citation type="submission" date="2025-08" db="UniProtKB">
        <authorList>
            <consortium name="RefSeq"/>
        </authorList>
    </citation>
    <scope>IDENTIFICATION</scope>
    <source>
        <tissue evidence="2">Leaf</tissue>
    </source>
</reference>
<keyword evidence="1" id="KW-1185">Reference proteome</keyword>
<name>A0AC58TVH0_TOBAC</name>
<evidence type="ECO:0000313" key="2">
    <source>
        <dbReference type="RefSeq" id="XP_075101221.1"/>
    </source>
</evidence>
<dbReference type="RefSeq" id="XP_075101221.1">
    <property type="nucleotide sequence ID" value="XM_075245120.1"/>
</dbReference>
<sequence length="333" mass="38450">MDAIALVQHFGKPDLFITMTCNPSWMEIKGHLISTDEAHNRPDLISRVFRAKIEEFKNDILKRNIFGKVAAFMYTIEFQKRDLYSLVLKHMMHGPCGNLNPTNSCMKKKGYCKFKYPKSFADRTSKGVESYPIYRRCNTGLVVKIREQYLDNSWVVPYNPFLLGKFDCHVNVEICSDIKVVKYLYKYICKGHDKIAFSVHNNDTNTEVDEIMEYQSARWVSPPEAMWRLYGFSISEISPTVCSLQLHLKGQQFVSFRSSANVDTLVNNSLINQTIGPKSYNDLLTVNGERCSTFRESVENKDCYKATIVCLNACQKQQVTRCHTVCDVYLLHY</sequence>
<gene>
    <name evidence="2" type="primary">LOC142176782</name>
</gene>